<evidence type="ECO:0000259" key="17">
    <source>
        <dbReference type="PROSITE" id="PS50927"/>
    </source>
</evidence>
<keyword evidence="1 12" id="KW-0723">Serine/threonine-protein kinase</keyword>
<feature type="domain" description="EGF-like" evidence="16">
    <location>
        <begin position="282"/>
        <end position="318"/>
    </location>
</feature>
<feature type="signal peptide" evidence="14">
    <location>
        <begin position="1"/>
        <end position="20"/>
    </location>
</feature>
<dbReference type="InterPro" id="IPR024171">
    <property type="entry name" value="SRK-like_kinase"/>
</dbReference>
<keyword evidence="8" id="KW-1015">Disulfide bond</keyword>
<dbReference type="InterPro" id="IPR011009">
    <property type="entry name" value="Kinase-like_dom_sf"/>
</dbReference>
<dbReference type="PROSITE" id="PS50026">
    <property type="entry name" value="EGF_3"/>
    <property type="match status" value="1"/>
</dbReference>
<evidence type="ECO:0000256" key="1">
    <source>
        <dbReference type="ARBA" id="ARBA00022527"/>
    </source>
</evidence>
<keyword evidence="5 12" id="KW-0547">Nucleotide-binding</keyword>
<dbReference type="CDD" id="cd01098">
    <property type="entry name" value="PAN_AP_plant"/>
    <property type="match status" value="1"/>
</dbReference>
<dbReference type="InterPro" id="IPR003609">
    <property type="entry name" value="Pan_app"/>
</dbReference>
<feature type="domain" description="Apple" evidence="18">
    <location>
        <begin position="337"/>
        <end position="417"/>
    </location>
</feature>
<dbReference type="PANTHER" id="PTHR32444">
    <property type="entry name" value="BULB-TYPE LECTIN DOMAIN-CONTAINING PROTEIN"/>
    <property type="match status" value="1"/>
</dbReference>
<reference evidence="19" key="1">
    <citation type="journal article" date="2017" name="Gigascience">
        <title>The genome draft of coconut (Cocos nucifera).</title>
        <authorList>
            <person name="Xiao Y."/>
            <person name="Xu P."/>
            <person name="Fan H."/>
            <person name="Baudouin L."/>
            <person name="Xia W."/>
            <person name="Bocs S."/>
            <person name="Xu J."/>
            <person name="Li Q."/>
            <person name="Guo A."/>
            <person name="Zhou L."/>
            <person name="Li J."/>
            <person name="Wu Y."/>
            <person name="Ma Z."/>
            <person name="Armero A."/>
            <person name="Issali A.E."/>
            <person name="Liu N."/>
            <person name="Peng M."/>
            <person name="Yang Y."/>
        </authorList>
    </citation>
    <scope>NUCLEOTIDE SEQUENCE</scope>
    <source>
        <tissue evidence="19">Spear leaf of Hainan Tall coconut</tissue>
    </source>
</reference>
<evidence type="ECO:0000256" key="14">
    <source>
        <dbReference type="SAM" id="SignalP"/>
    </source>
</evidence>
<dbReference type="GO" id="GO:0051707">
    <property type="term" value="P:response to other organism"/>
    <property type="evidence" value="ECO:0007669"/>
    <property type="project" value="UniProtKB-ARBA"/>
</dbReference>
<dbReference type="EMBL" id="CM017885">
    <property type="protein sequence ID" value="KAG1368210.1"/>
    <property type="molecule type" value="Genomic_DNA"/>
</dbReference>
<evidence type="ECO:0000256" key="13">
    <source>
        <dbReference type="PROSITE-ProRule" id="PRU00076"/>
    </source>
</evidence>
<evidence type="ECO:0000256" key="7">
    <source>
        <dbReference type="ARBA" id="ARBA00022840"/>
    </source>
</evidence>
<keyword evidence="4 14" id="KW-0732">Signal</keyword>
<dbReference type="GO" id="GO:0005524">
    <property type="term" value="F:ATP binding"/>
    <property type="evidence" value="ECO:0007669"/>
    <property type="project" value="UniProtKB-KW"/>
</dbReference>
<evidence type="ECO:0000256" key="6">
    <source>
        <dbReference type="ARBA" id="ARBA00022777"/>
    </source>
</evidence>
<keyword evidence="19" id="KW-0675">Receptor</keyword>
<evidence type="ECO:0000256" key="3">
    <source>
        <dbReference type="ARBA" id="ARBA00022679"/>
    </source>
</evidence>
<dbReference type="InterPro" id="IPR001480">
    <property type="entry name" value="Bulb-type_lectin_dom"/>
</dbReference>
<dbReference type="PROSITE" id="PS50927">
    <property type="entry name" value="BULB_LECTIN"/>
    <property type="match status" value="1"/>
</dbReference>
<dbReference type="InterPro" id="IPR001245">
    <property type="entry name" value="Ser-Thr/Tyr_kinase_cat_dom"/>
</dbReference>
<dbReference type="Gene3D" id="1.10.510.10">
    <property type="entry name" value="Transferase(Phosphotransferase) domain 1"/>
    <property type="match status" value="1"/>
</dbReference>
<dbReference type="Pfam" id="PF00954">
    <property type="entry name" value="S_locus_glycop"/>
    <property type="match status" value="1"/>
</dbReference>
<evidence type="ECO:0000256" key="2">
    <source>
        <dbReference type="ARBA" id="ARBA00022536"/>
    </source>
</evidence>
<dbReference type="GO" id="GO:0048544">
    <property type="term" value="P:recognition of pollen"/>
    <property type="evidence" value="ECO:0007669"/>
    <property type="project" value="InterPro"/>
</dbReference>
<evidence type="ECO:0000256" key="4">
    <source>
        <dbReference type="ARBA" id="ARBA00022729"/>
    </source>
</evidence>
<dbReference type="EC" id="2.7.11.1" evidence="12"/>
<feature type="domain" description="Protein kinase" evidence="15">
    <location>
        <begin position="511"/>
        <end position="763"/>
    </location>
</feature>
<dbReference type="Proteomes" id="UP000797356">
    <property type="component" value="Chromosome 14"/>
</dbReference>
<dbReference type="PROSITE" id="PS50011">
    <property type="entry name" value="PROTEIN_KINASE_DOM"/>
    <property type="match status" value="1"/>
</dbReference>
<comment type="caution">
    <text evidence="13">Lacks conserved residue(s) required for the propagation of feature annotation.</text>
</comment>
<keyword evidence="2 13" id="KW-0245">EGF-like domain</keyword>
<evidence type="ECO:0000256" key="11">
    <source>
        <dbReference type="ARBA" id="ARBA00048679"/>
    </source>
</evidence>
<dbReference type="Pfam" id="PF07714">
    <property type="entry name" value="PK_Tyr_Ser-Thr"/>
    <property type="match status" value="1"/>
</dbReference>
<evidence type="ECO:0000259" key="16">
    <source>
        <dbReference type="PROSITE" id="PS50026"/>
    </source>
</evidence>
<comment type="caution">
    <text evidence="19">The sequence shown here is derived from an EMBL/GenBank/DDBJ whole genome shotgun (WGS) entry which is preliminary data.</text>
</comment>
<dbReference type="PIRSF" id="PIRSF000641">
    <property type="entry name" value="SRK"/>
    <property type="match status" value="1"/>
</dbReference>
<dbReference type="PANTHER" id="PTHR32444:SF183">
    <property type="entry name" value="APPLE DOMAIN-CONTAINING PROTEIN"/>
    <property type="match status" value="1"/>
</dbReference>
<keyword evidence="7 12" id="KW-0067">ATP-binding</keyword>
<keyword evidence="20" id="KW-1185">Reference proteome</keyword>
<name>A0A8K0IVE3_COCNU</name>
<comment type="catalytic activity">
    <reaction evidence="10 12">
        <text>L-threonyl-[protein] + ATP = O-phospho-L-threonyl-[protein] + ADP + H(+)</text>
        <dbReference type="Rhea" id="RHEA:46608"/>
        <dbReference type="Rhea" id="RHEA-COMP:11060"/>
        <dbReference type="Rhea" id="RHEA-COMP:11605"/>
        <dbReference type="ChEBI" id="CHEBI:15378"/>
        <dbReference type="ChEBI" id="CHEBI:30013"/>
        <dbReference type="ChEBI" id="CHEBI:30616"/>
        <dbReference type="ChEBI" id="CHEBI:61977"/>
        <dbReference type="ChEBI" id="CHEBI:456216"/>
        <dbReference type="EC" id="2.7.11.1"/>
    </reaction>
</comment>
<dbReference type="InterPro" id="IPR000858">
    <property type="entry name" value="S_locus_glycoprot_dom"/>
</dbReference>
<dbReference type="Pfam" id="PF00069">
    <property type="entry name" value="Pkinase"/>
    <property type="match status" value="1"/>
</dbReference>
<dbReference type="Gene3D" id="3.30.200.20">
    <property type="entry name" value="Phosphorylase Kinase, domain 1"/>
    <property type="match status" value="1"/>
</dbReference>
<dbReference type="InterPro" id="IPR000719">
    <property type="entry name" value="Prot_kinase_dom"/>
</dbReference>
<evidence type="ECO:0000313" key="19">
    <source>
        <dbReference type="EMBL" id="KAG1368210.1"/>
    </source>
</evidence>
<dbReference type="InterPro" id="IPR036426">
    <property type="entry name" value="Bulb-type_lectin_dom_sf"/>
</dbReference>
<dbReference type="Gene3D" id="2.90.10.10">
    <property type="entry name" value="Bulb-type lectin domain"/>
    <property type="match status" value="1"/>
</dbReference>
<organism evidence="19 20">
    <name type="scientific">Cocos nucifera</name>
    <name type="common">Coconut palm</name>
    <dbReference type="NCBI Taxonomy" id="13894"/>
    <lineage>
        <taxon>Eukaryota</taxon>
        <taxon>Viridiplantae</taxon>
        <taxon>Streptophyta</taxon>
        <taxon>Embryophyta</taxon>
        <taxon>Tracheophyta</taxon>
        <taxon>Spermatophyta</taxon>
        <taxon>Magnoliopsida</taxon>
        <taxon>Liliopsida</taxon>
        <taxon>Arecaceae</taxon>
        <taxon>Arecoideae</taxon>
        <taxon>Cocoseae</taxon>
        <taxon>Attaleinae</taxon>
        <taxon>Cocos</taxon>
    </lineage>
</organism>
<keyword evidence="9" id="KW-0325">Glycoprotein</keyword>
<gene>
    <name evidence="19" type="ORF">COCNU_14G006780</name>
</gene>
<dbReference type="SUPFAM" id="SSF56112">
    <property type="entry name" value="Protein kinase-like (PK-like)"/>
    <property type="match status" value="1"/>
</dbReference>
<dbReference type="FunFam" id="1.10.510.10:FF:000060">
    <property type="entry name" value="G-type lectin S-receptor-like serine/threonine-protein kinase"/>
    <property type="match status" value="1"/>
</dbReference>
<comment type="catalytic activity">
    <reaction evidence="11 12">
        <text>L-seryl-[protein] + ATP = O-phospho-L-seryl-[protein] + ADP + H(+)</text>
        <dbReference type="Rhea" id="RHEA:17989"/>
        <dbReference type="Rhea" id="RHEA-COMP:9863"/>
        <dbReference type="Rhea" id="RHEA-COMP:11604"/>
        <dbReference type="ChEBI" id="CHEBI:15378"/>
        <dbReference type="ChEBI" id="CHEBI:29999"/>
        <dbReference type="ChEBI" id="CHEBI:30616"/>
        <dbReference type="ChEBI" id="CHEBI:83421"/>
        <dbReference type="ChEBI" id="CHEBI:456216"/>
        <dbReference type="EC" id="2.7.11.1"/>
    </reaction>
</comment>
<dbReference type="Pfam" id="PF01453">
    <property type="entry name" value="B_lectin"/>
    <property type="match status" value="1"/>
</dbReference>
<sequence>MKELPLRLLLVFTFFSPSIAGDSLTSTTSLLDGQTLVSTSGIFELGFCSPGDSPYRYVGIWYKKIPVQTIVWIANRASPLTDYTGVLTIRKDGNLVLLNSMAEVLWTSGLTVSASNNPIAQLLDSGNFVLRAEESSSPESFAWQSFDYPSDTLLPGMKLGWNLKTSLNRYISSWKSFDDPSPGSYSFRMDPHGSPELFLYRESTKIHASGPWNGLQFSGIPQLKPNEFFRFSFISTQDEVYYTYEMNKGSVVSRLVMNTSGQLQRFVWSAAKQAWSVFWSDPKDQCDHYAECGPFGVCNSSQAPICSCLTGFQPKSPQEWNLRDGSAGCVRITPLDCKRDGFVTVGNMKLPDTTIASVDESMSLDECRESCSKNCSCRAYASANISGGESGCIIWATDLIDIRNFVDGGQDLHVRLAASELAKMNSGRSSDNKKVVIVNVLIFSGLLLLGIGGCCILNKKCGTTSLPSFSRRGPAAYLAKEHCSNDEISASKELDLPFFDLETIVAATNNFAIESKIGEGGFGPVYQGKLNNGQDIAVKKLSEKSSQGLDEFKNEVVLIAKLQHRNLVRLLDEGKRSLLSWQNRFAIIMGIGRGLLYLHQDSRFRIIHRDLKAGNVLLDREMNPKISDFGMARIFGDDQTHARTRKVVGTYGYMSPEYAMDGILSIKLDVFSFGVLVLEIISGKRNKGFYQSEQHSNLITYAWKLWKEGKSFELLDESLEDLHSISEVLRSIQVGLLCAQEQPRDRPMMSSVIMMLATENAALPEPKEPGFSSGRGLVDIKASIQSVNYLTATTLQAR</sequence>
<reference evidence="19" key="2">
    <citation type="submission" date="2019-07" db="EMBL/GenBank/DDBJ databases">
        <authorList>
            <person name="Yang Y."/>
            <person name="Bocs S."/>
            <person name="Baudouin L."/>
        </authorList>
    </citation>
    <scope>NUCLEOTIDE SEQUENCE</scope>
    <source>
        <tissue evidence="19">Spear leaf of Hainan Tall coconut</tissue>
    </source>
</reference>
<dbReference type="SMART" id="SM00473">
    <property type="entry name" value="PAN_AP"/>
    <property type="match status" value="1"/>
</dbReference>
<dbReference type="InterPro" id="IPR000742">
    <property type="entry name" value="EGF"/>
</dbReference>
<comment type="similarity">
    <text evidence="12">Belongs to the protein kinase superfamily. Ser/Thr protein kinase family.</text>
</comment>
<proteinExistence type="inferred from homology"/>
<accession>A0A8K0IVE3</accession>
<feature type="chain" id="PRO_5035479078" description="Receptor-like serine/threonine-protein kinase" evidence="14">
    <location>
        <begin position="21"/>
        <end position="798"/>
    </location>
</feature>
<evidence type="ECO:0000256" key="10">
    <source>
        <dbReference type="ARBA" id="ARBA00047899"/>
    </source>
</evidence>
<dbReference type="Pfam" id="PF08276">
    <property type="entry name" value="PAN_2"/>
    <property type="match status" value="1"/>
</dbReference>
<dbReference type="SMART" id="SM00220">
    <property type="entry name" value="S_TKc"/>
    <property type="match status" value="1"/>
</dbReference>
<protein>
    <recommendedName>
        <fullName evidence="12">Receptor-like serine/threonine-protein kinase</fullName>
        <ecNumber evidence="12">2.7.11.1</ecNumber>
    </recommendedName>
</protein>
<feature type="domain" description="Bulb-type lectin" evidence="17">
    <location>
        <begin position="21"/>
        <end position="143"/>
    </location>
</feature>
<dbReference type="SUPFAM" id="SSF51110">
    <property type="entry name" value="alpha-D-mannose-specific plant lectins"/>
    <property type="match status" value="1"/>
</dbReference>
<evidence type="ECO:0000259" key="18">
    <source>
        <dbReference type="PROSITE" id="PS50948"/>
    </source>
</evidence>
<keyword evidence="6 12" id="KW-0418">Kinase</keyword>
<keyword evidence="3 12" id="KW-0808">Transferase</keyword>
<dbReference type="CDD" id="cd00028">
    <property type="entry name" value="B_lectin"/>
    <property type="match status" value="1"/>
</dbReference>
<dbReference type="PROSITE" id="PS00108">
    <property type="entry name" value="PROTEIN_KINASE_ST"/>
    <property type="match status" value="1"/>
</dbReference>
<dbReference type="PROSITE" id="PS50948">
    <property type="entry name" value="PAN"/>
    <property type="match status" value="1"/>
</dbReference>
<dbReference type="FunFam" id="2.90.10.10:FF:000001">
    <property type="entry name" value="G-type lectin S-receptor-like serine/threonine-protein kinase"/>
    <property type="match status" value="1"/>
</dbReference>
<dbReference type="GO" id="GO:0004674">
    <property type="term" value="F:protein serine/threonine kinase activity"/>
    <property type="evidence" value="ECO:0007669"/>
    <property type="project" value="UniProtKB-KW"/>
</dbReference>
<evidence type="ECO:0000256" key="8">
    <source>
        <dbReference type="ARBA" id="ARBA00023157"/>
    </source>
</evidence>
<evidence type="ECO:0000256" key="9">
    <source>
        <dbReference type="ARBA" id="ARBA00023180"/>
    </source>
</evidence>
<evidence type="ECO:0000313" key="20">
    <source>
        <dbReference type="Proteomes" id="UP000797356"/>
    </source>
</evidence>
<dbReference type="Gene3D" id="3.50.4.10">
    <property type="entry name" value="Hepatocyte Growth Factor"/>
    <property type="match status" value="1"/>
</dbReference>
<evidence type="ECO:0000259" key="15">
    <source>
        <dbReference type="PROSITE" id="PS50011"/>
    </source>
</evidence>
<evidence type="ECO:0000256" key="5">
    <source>
        <dbReference type="ARBA" id="ARBA00022741"/>
    </source>
</evidence>
<dbReference type="InterPro" id="IPR008271">
    <property type="entry name" value="Ser/Thr_kinase_AS"/>
</dbReference>
<evidence type="ECO:0000256" key="12">
    <source>
        <dbReference type="PIRNR" id="PIRNR000641"/>
    </source>
</evidence>
<dbReference type="OrthoDB" id="785331at2759"/>
<dbReference type="SMART" id="SM00108">
    <property type="entry name" value="B_lectin"/>
    <property type="match status" value="1"/>
</dbReference>
<dbReference type="AlphaFoldDB" id="A0A8K0IVE3"/>